<feature type="transmembrane region" description="Helical" evidence="1">
    <location>
        <begin position="14"/>
        <end position="39"/>
    </location>
</feature>
<evidence type="ECO:0000256" key="1">
    <source>
        <dbReference type="SAM" id="Phobius"/>
    </source>
</evidence>
<protein>
    <recommendedName>
        <fullName evidence="4">Transmembrane protein</fullName>
    </recommendedName>
</protein>
<evidence type="ECO:0000313" key="2">
    <source>
        <dbReference type="EMBL" id="RHN44949.1"/>
    </source>
</evidence>
<dbReference type="Proteomes" id="UP000265566">
    <property type="component" value="Chromosome 7"/>
</dbReference>
<gene>
    <name evidence="2" type="ORF">MtrunA17_Chr7g0224961</name>
</gene>
<dbReference type="AlphaFoldDB" id="A0A396GUY7"/>
<dbReference type="EMBL" id="PSQE01000007">
    <property type="protein sequence ID" value="RHN44949.1"/>
    <property type="molecule type" value="Genomic_DNA"/>
</dbReference>
<accession>A0A396GUY7</accession>
<organism evidence="2 3">
    <name type="scientific">Medicago truncatula</name>
    <name type="common">Barrel medic</name>
    <name type="synonym">Medicago tribuloides</name>
    <dbReference type="NCBI Taxonomy" id="3880"/>
    <lineage>
        <taxon>Eukaryota</taxon>
        <taxon>Viridiplantae</taxon>
        <taxon>Streptophyta</taxon>
        <taxon>Embryophyta</taxon>
        <taxon>Tracheophyta</taxon>
        <taxon>Spermatophyta</taxon>
        <taxon>Magnoliopsida</taxon>
        <taxon>eudicotyledons</taxon>
        <taxon>Gunneridae</taxon>
        <taxon>Pentapetalae</taxon>
        <taxon>rosids</taxon>
        <taxon>fabids</taxon>
        <taxon>Fabales</taxon>
        <taxon>Fabaceae</taxon>
        <taxon>Papilionoideae</taxon>
        <taxon>50 kb inversion clade</taxon>
        <taxon>NPAAA clade</taxon>
        <taxon>Hologalegina</taxon>
        <taxon>IRL clade</taxon>
        <taxon>Trifolieae</taxon>
        <taxon>Medicago</taxon>
    </lineage>
</organism>
<sequence length="42" mass="5106">MDFFRMFVLFESPWALMMQLFLCFPFIWLLELLCGILGATQW</sequence>
<comment type="caution">
    <text evidence="2">The sequence shown here is derived from an EMBL/GenBank/DDBJ whole genome shotgun (WGS) entry which is preliminary data.</text>
</comment>
<proteinExistence type="predicted"/>
<dbReference type="Gramene" id="rna39136">
    <property type="protein sequence ID" value="RHN44949.1"/>
    <property type="gene ID" value="gene39136"/>
</dbReference>
<keyword evidence="1" id="KW-1133">Transmembrane helix</keyword>
<evidence type="ECO:0008006" key="4">
    <source>
        <dbReference type="Google" id="ProtNLM"/>
    </source>
</evidence>
<evidence type="ECO:0000313" key="3">
    <source>
        <dbReference type="Proteomes" id="UP000265566"/>
    </source>
</evidence>
<name>A0A396GUY7_MEDTR</name>
<keyword evidence="1" id="KW-0812">Transmembrane</keyword>
<keyword evidence="1" id="KW-0472">Membrane</keyword>
<reference evidence="3" key="1">
    <citation type="journal article" date="2018" name="Nat. Plants">
        <title>Whole-genome landscape of Medicago truncatula symbiotic genes.</title>
        <authorList>
            <person name="Pecrix Y."/>
            <person name="Staton S.E."/>
            <person name="Sallet E."/>
            <person name="Lelandais-Briere C."/>
            <person name="Moreau S."/>
            <person name="Carrere S."/>
            <person name="Blein T."/>
            <person name="Jardinaud M.F."/>
            <person name="Latrasse D."/>
            <person name="Zouine M."/>
            <person name="Zahm M."/>
            <person name="Kreplak J."/>
            <person name="Mayjonade B."/>
            <person name="Satge C."/>
            <person name="Perez M."/>
            <person name="Cauet S."/>
            <person name="Marande W."/>
            <person name="Chantry-Darmon C."/>
            <person name="Lopez-Roques C."/>
            <person name="Bouchez O."/>
            <person name="Berard A."/>
            <person name="Debelle F."/>
            <person name="Munos S."/>
            <person name="Bendahmane A."/>
            <person name="Berges H."/>
            <person name="Niebel A."/>
            <person name="Buitink J."/>
            <person name="Frugier F."/>
            <person name="Benhamed M."/>
            <person name="Crespi M."/>
            <person name="Gouzy J."/>
            <person name="Gamas P."/>
        </authorList>
    </citation>
    <scope>NUCLEOTIDE SEQUENCE [LARGE SCALE GENOMIC DNA]</scope>
    <source>
        <strain evidence="3">cv. Jemalong A17</strain>
    </source>
</reference>